<proteinExistence type="predicted"/>
<reference evidence="1 2" key="1">
    <citation type="journal article" date="2018" name="PLoS Genet.">
        <title>Population sequencing reveals clonal diversity and ancestral inbreeding in the grapevine cultivar Chardonnay.</title>
        <authorList>
            <person name="Roach M.J."/>
            <person name="Johnson D.L."/>
            <person name="Bohlmann J."/>
            <person name="van Vuuren H.J."/>
            <person name="Jones S.J."/>
            <person name="Pretorius I.S."/>
            <person name="Schmidt S.A."/>
            <person name="Borneman A.R."/>
        </authorList>
    </citation>
    <scope>NUCLEOTIDE SEQUENCE [LARGE SCALE GENOMIC DNA]</scope>
    <source>
        <strain evidence="2">cv. Chardonnay</strain>
        <tissue evidence="1">Leaf</tissue>
    </source>
</reference>
<protein>
    <submittedName>
        <fullName evidence="1">Uncharacterized protein</fullName>
    </submittedName>
</protein>
<evidence type="ECO:0000313" key="2">
    <source>
        <dbReference type="Proteomes" id="UP000288805"/>
    </source>
</evidence>
<organism evidence="1 2">
    <name type="scientific">Vitis vinifera</name>
    <name type="common">Grape</name>
    <dbReference type="NCBI Taxonomy" id="29760"/>
    <lineage>
        <taxon>Eukaryota</taxon>
        <taxon>Viridiplantae</taxon>
        <taxon>Streptophyta</taxon>
        <taxon>Embryophyta</taxon>
        <taxon>Tracheophyta</taxon>
        <taxon>Spermatophyta</taxon>
        <taxon>Magnoliopsida</taxon>
        <taxon>eudicotyledons</taxon>
        <taxon>Gunneridae</taxon>
        <taxon>Pentapetalae</taxon>
        <taxon>rosids</taxon>
        <taxon>Vitales</taxon>
        <taxon>Vitaceae</taxon>
        <taxon>Viteae</taxon>
        <taxon>Vitis</taxon>
    </lineage>
</organism>
<dbReference type="AlphaFoldDB" id="A0A438ING8"/>
<name>A0A438ING8_VITVI</name>
<gene>
    <name evidence="1" type="ORF">CK203_034326</name>
</gene>
<sequence>MKFIHEGRVITIQSSGDIYSTSEPVLEISHGDNKLFLTSFTFDEIQTVEHGSGEFIATVDHDTHFGLGFVPIKADYRYMALLRNERLRARFLHIPIDYLVHPYRMSLADYFVRAPELSDKAPGTSTSILVISLSLDCTSLLTLYFLEETDEYGTSIEITDMIGDAIPRDEYSDEMLMVDMSQIINDVHLETADYYPKSAILRL</sequence>
<dbReference type="Proteomes" id="UP000288805">
    <property type="component" value="Unassembled WGS sequence"/>
</dbReference>
<accession>A0A438ING8</accession>
<dbReference type="EMBL" id="QGNW01000094">
    <property type="protein sequence ID" value="RVW98262.1"/>
    <property type="molecule type" value="Genomic_DNA"/>
</dbReference>
<comment type="caution">
    <text evidence="1">The sequence shown here is derived from an EMBL/GenBank/DDBJ whole genome shotgun (WGS) entry which is preliminary data.</text>
</comment>
<evidence type="ECO:0000313" key="1">
    <source>
        <dbReference type="EMBL" id="RVW98262.1"/>
    </source>
</evidence>